<evidence type="ECO:0008006" key="3">
    <source>
        <dbReference type="Google" id="ProtNLM"/>
    </source>
</evidence>
<protein>
    <recommendedName>
        <fullName evidence="3">ROK family protein</fullName>
    </recommendedName>
</protein>
<comment type="caution">
    <text evidence="1">The sequence shown here is derived from an EMBL/GenBank/DDBJ whole genome shotgun (WGS) entry which is preliminary data.</text>
</comment>
<reference evidence="1 2" key="1">
    <citation type="submission" date="2016-11" db="EMBL/GenBank/DDBJ databases">
        <title>Description of two novel members of the family Erysipelotrichaceae: Ileibacterium lipovorans gen. nov., sp. nov. and Dubosiella newyorkensis, gen. nov., sp. nov.</title>
        <authorList>
            <person name="Cox L.M."/>
            <person name="Sohn J."/>
            <person name="Tyrrell K.L."/>
            <person name="Citron D.M."/>
            <person name="Lawson P.A."/>
            <person name="Patel N.B."/>
            <person name="Iizumi T."/>
            <person name="Perez-Perez G.I."/>
            <person name="Goldstein E.J."/>
            <person name="Blaser M.J."/>
        </authorList>
    </citation>
    <scope>NUCLEOTIDE SEQUENCE [LARGE SCALE GENOMIC DNA]</scope>
    <source>
        <strain evidence="1 2">NYU-BL-A4</strain>
    </source>
</reference>
<dbReference type="AlphaFoldDB" id="A0A1U7NMZ5"/>
<dbReference type="RefSeq" id="WP_076341311.1">
    <property type="nucleotide sequence ID" value="NZ_CAQWQI010000001.1"/>
</dbReference>
<accession>A0A1U7NMZ5</accession>
<organism evidence="1 2">
    <name type="scientific">Dubosiella newyorkensis</name>
    <dbReference type="NCBI Taxonomy" id="1862672"/>
    <lineage>
        <taxon>Bacteria</taxon>
        <taxon>Bacillati</taxon>
        <taxon>Bacillota</taxon>
        <taxon>Erysipelotrichia</taxon>
        <taxon>Erysipelotrichales</taxon>
        <taxon>Erysipelotrichaceae</taxon>
        <taxon>Dubosiella</taxon>
    </lineage>
</organism>
<gene>
    <name evidence="1" type="ORF">BO225_05720</name>
</gene>
<sequence length="120" mass="13650">MCVDAYFSLTALMNDQNVPLASFMDKAFLENTEEAEAWNTYLNSLALLCSNLRMAFDTEILIGGPLSEYIDHDLEKLKEKTKPYDRFDQKADYLKTAKIKHVASAIGAAEQLFLKKIQHL</sequence>
<dbReference type="InterPro" id="IPR043129">
    <property type="entry name" value="ATPase_NBD"/>
</dbReference>
<dbReference type="SUPFAM" id="SSF53067">
    <property type="entry name" value="Actin-like ATPase domain"/>
    <property type="match status" value="1"/>
</dbReference>
<dbReference type="OrthoDB" id="9796533at2"/>
<dbReference type="Gene3D" id="3.30.420.40">
    <property type="match status" value="1"/>
</dbReference>
<keyword evidence="2" id="KW-1185">Reference proteome</keyword>
<evidence type="ECO:0000313" key="1">
    <source>
        <dbReference type="EMBL" id="OLU46662.1"/>
    </source>
</evidence>
<proteinExistence type="predicted"/>
<dbReference type="STRING" id="1862672.BO225_05720"/>
<dbReference type="EMBL" id="MPKA01000062">
    <property type="protein sequence ID" value="OLU46662.1"/>
    <property type="molecule type" value="Genomic_DNA"/>
</dbReference>
<evidence type="ECO:0000313" key="2">
    <source>
        <dbReference type="Proteomes" id="UP000186705"/>
    </source>
</evidence>
<dbReference type="Proteomes" id="UP000186705">
    <property type="component" value="Unassembled WGS sequence"/>
</dbReference>
<name>A0A1U7NMZ5_9FIRM</name>